<evidence type="ECO:0000313" key="4">
    <source>
        <dbReference type="Proteomes" id="UP000321058"/>
    </source>
</evidence>
<name>A0A512NMD2_9HYPH</name>
<evidence type="ECO:0000313" key="3">
    <source>
        <dbReference type="EMBL" id="GEP60108.1"/>
    </source>
</evidence>
<dbReference type="Proteomes" id="UP000321058">
    <property type="component" value="Unassembled WGS sequence"/>
</dbReference>
<accession>A0A512NMD2</accession>
<keyword evidence="2" id="KW-0732">Signal</keyword>
<reference evidence="3 4" key="1">
    <citation type="submission" date="2019-07" db="EMBL/GenBank/DDBJ databases">
        <title>Whole genome shotgun sequence of Reyranella soli NBRC 108950.</title>
        <authorList>
            <person name="Hosoyama A."/>
            <person name="Uohara A."/>
            <person name="Ohji S."/>
            <person name="Ichikawa N."/>
        </authorList>
    </citation>
    <scope>NUCLEOTIDE SEQUENCE [LARGE SCALE GENOMIC DNA]</scope>
    <source>
        <strain evidence="3 4">NBRC 108950</strain>
    </source>
</reference>
<organism evidence="3 4">
    <name type="scientific">Reyranella soli</name>
    <dbReference type="NCBI Taxonomy" id="1230389"/>
    <lineage>
        <taxon>Bacteria</taxon>
        <taxon>Pseudomonadati</taxon>
        <taxon>Pseudomonadota</taxon>
        <taxon>Alphaproteobacteria</taxon>
        <taxon>Hyphomicrobiales</taxon>
        <taxon>Reyranellaceae</taxon>
        <taxon>Reyranella</taxon>
    </lineage>
</organism>
<dbReference type="AlphaFoldDB" id="A0A512NMD2"/>
<keyword evidence="1" id="KW-0472">Membrane</keyword>
<evidence type="ECO:0000256" key="2">
    <source>
        <dbReference type="SAM" id="SignalP"/>
    </source>
</evidence>
<gene>
    <name evidence="3" type="ORF">RSO01_72740</name>
</gene>
<keyword evidence="4" id="KW-1185">Reference proteome</keyword>
<keyword evidence="1" id="KW-1133">Transmembrane helix</keyword>
<protein>
    <submittedName>
        <fullName evidence="3">Uncharacterized protein</fullName>
    </submittedName>
</protein>
<comment type="caution">
    <text evidence="3">The sequence shown here is derived from an EMBL/GenBank/DDBJ whole genome shotgun (WGS) entry which is preliminary data.</text>
</comment>
<feature type="transmembrane region" description="Helical" evidence="1">
    <location>
        <begin position="32"/>
        <end position="57"/>
    </location>
</feature>
<proteinExistence type="predicted"/>
<evidence type="ECO:0000256" key="1">
    <source>
        <dbReference type="SAM" id="Phobius"/>
    </source>
</evidence>
<keyword evidence="1" id="KW-0812">Transmembrane</keyword>
<feature type="chain" id="PRO_5021909372" evidence="2">
    <location>
        <begin position="23"/>
        <end position="73"/>
    </location>
</feature>
<sequence>MPLKRFLLALLSAPLLPAALQAALGESEYHPLAVFVIAAIAIYVLQLVVGIPGYLFLRRTGRLRLPAHALLGF</sequence>
<dbReference type="EMBL" id="BKAJ01000150">
    <property type="protein sequence ID" value="GEP60108.1"/>
    <property type="molecule type" value="Genomic_DNA"/>
</dbReference>
<feature type="signal peptide" evidence="2">
    <location>
        <begin position="1"/>
        <end position="22"/>
    </location>
</feature>